<dbReference type="EMBL" id="CP001848">
    <property type="protein sequence ID" value="ADB16815.1"/>
    <property type="molecule type" value="Genomic_DNA"/>
</dbReference>
<evidence type="ECO:0000313" key="2">
    <source>
        <dbReference type="EMBL" id="ADB16815.1"/>
    </source>
</evidence>
<evidence type="ECO:0000256" key="1">
    <source>
        <dbReference type="SAM" id="Phobius"/>
    </source>
</evidence>
<sequence length="143" mass="15112" precursor="true">MKNSSPLRRGTTISEAVIALALISVAMVGVAQLIFVARQTQTVGLAQRASLSELASLAEHCRVLAPEEVSSATIEKLPMSAQFAQLRQAKTHAVVTKVDGSPAATLIQLSLSYIDHTGSSHVVGPISIWRFDVPPGRSAEVTP</sequence>
<dbReference type="HOGENOM" id="CLU_1804411_0_0_0"/>
<proteinExistence type="predicted"/>
<keyword evidence="1" id="KW-1133">Transmembrane helix</keyword>
<accession>D2R1U6</accession>
<keyword evidence="1" id="KW-0472">Membrane</keyword>
<keyword evidence="3" id="KW-1185">Reference proteome</keyword>
<feature type="transmembrane region" description="Helical" evidence="1">
    <location>
        <begin position="12"/>
        <end position="35"/>
    </location>
</feature>
<protein>
    <submittedName>
        <fullName evidence="2">Uncharacterized protein</fullName>
    </submittedName>
</protein>
<reference evidence="2 3" key="1">
    <citation type="journal article" date="2009" name="Stand. Genomic Sci.">
        <title>Complete genome sequence of Pirellula staleyi type strain (ATCC 27377).</title>
        <authorList>
            <person name="Clum A."/>
            <person name="Tindall B.J."/>
            <person name="Sikorski J."/>
            <person name="Ivanova N."/>
            <person name="Mavrommatis K."/>
            <person name="Lucas S."/>
            <person name="Glavina del Rio T."/>
            <person name="Nolan M."/>
            <person name="Chen F."/>
            <person name="Tice H."/>
            <person name="Pitluck S."/>
            <person name="Cheng J.F."/>
            <person name="Chertkov O."/>
            <person name="Brettin T."/>
            <person name="Han C."/>
            <person name="Detter J.C."/>
            <person name="Kuske C."/>
            <person name="Bruce D."/>
            <person name="Goodwin L."/>
            <person name="Ovchinikova G."/>
            <person name="Pati A."/>
            <person name="Mikhailova N."/>
            <person name="Chen A."/>
            <person name="Palaniappan K."/>
            <person name="Land M."/>
            <person name="Hauser L."/>
            <person name="Chang Y.J."/>
            <person name="Jeffries C.D."/>
            <person name="Chain P."/>
            <person name="Rohde M."/>
            <person name="Goker M."/>
            <person name="Bristow J."/>
            <person name="Eisen J.A."/>
            <person name="Markowitz V."/>
            <person name="Hugenholtz P."/>
            <person name="Kyrpides N.C."/>
            <person name="Klenk H.P."/>
            <person name="Lapidus A."/>
        </authorList>
    </citation>
    <scope>NUCLEOTIDE SEQUENCE [LARGE SCALE GENOMIC DNA]</scope>
    <source>
        <strain evidence="3">ATCC 27377 / DSM 6068 / ICPB 4128</strain>
    </source>
</reference>
<dbReference type="eggNOG" id="COG4967">
    <property type="taxonomic scope" value="Bacteria"/>
</dbReference>
<dbReference type="KEGG" id="psl:Psta_2141"/>
<keyword evidence="1" id="KW-0812">Transmembrane</keyword>
<name>D2R1U6_PIRSD</name>
<gene>
    <name evidence="2" type="ordered locus">Psta_2141</name>
</gene>
<dbReference type="STRING" id="530564.Psta_2141"/>
<dbReference type="AlphaFoldDB" id="D2R1U6"/>
<evidence type="ECO:0000313" key="3">
    <source>
        <dbReference type="Proteomes" id="UP000001887"/>
    </source>
</evidence>
<organism evidence="2 3">
    <name type="scientific">Pirellula staleyi (strain ATCC 27377 / DSM 6068 / ICPB 4128)</name>
    <name type="common">Pirella staleyi</name>
    <dbReference type="NCBI Taxonomy" id="530564"/>
    <lineage>
        <taxon>Bacteria</taxon>
        <taxon>Pseudomonadati</taxon>
        <taxon>Planctomycetota</taxon>
        <taxon>Planctomycetia</taxon>
        <taxon>Pirellulales</taxon>
        <taxon>Pirellulaceae</taxon>
        <taxon>Pirellula</taxon>
    </lineage>
</organism>
<dbReference type="Proteomes" id="UP000001887">
    <property type="component" value="Chromosome"/>
</dbReference>